<dbReference type="EMBL" id="JBHRYJ010000001">
    <property type="protein sequence ID" value="MFC3675184.1"/>
    <property type="molecule type" value="Genomic_DNA"/>
</dbReference>
<dbReference type="PANTHER" id="PTHR31632:SF2">
    <property type="entry name" value="PLASMA MEMBRANE IRON PERMEASE"/>
    <property type="match status" value="1"/>
</dbReference>
<accession>A0ABV7VDF3</accession>
<evidence type="ECO:0000256" key="2">
    <source>
        <dbReference type="ARBA" id="ARBA00008333"/>
    </source>
</evidence>
<comment type="similarity">
    <text evidence="2">Belongs to the oxidase-dependent Fe transporter (OFeT) (TC 9.A.10.1) family.</text>
</comment>
<evidence type="ECO:0000256" key="4">
    <source>
        <dbReference type="ARBA" id="ARBA00022989"/>
    </source>
</evidence>
<keyword evidence="8" id="KW-1185">Reference proteome</keyword>
<sequence length="278" mass="28187">MLAAAVIVFREALEAALIVGIVLAATKGVIGSRRWVAGGIAAGILGAALVALFADRIGNAFGGNGQELFNAFVLGAAVLMLAWHNIWMKKHGRELAAHVGSVADEVRAGGRPLSVLAVIVGIAVLREGAETVLFLYGIIVGSSAETLPATFAGGLLGLVLGAAAGALLYLGLLRIPGRYLFSVTGAMVTLLAAGLAAQAVTFVAAAGLIDGIGPVLWDSSGLLSEGSIPGRLLHTLIGYADHPTLLQLVVYLVVLVAIPVAARLANGTAPRPQRAAAE</sequence>
<dbReference type="RefSeq" id="WP_379723271.1">
    <property type="nucleotide sequence ID" value="NZ_JBHRYJ010000001.1"/>
</dbReference>
<reference evidence="8" key="1">
    <citation type="journal article" date="2019" name="Int. J. Syst. Evol. Microbiol.">
        <title>The Global Catalogue of Microorganisms (GCM) 10K type strain sequencing project: providing services to taxonomists for standard genome sequencing and annotation.</title>
        <authorList>
            <consortium name="The Broad Institute Genomics Platform"/>
            <consortium name="The Broad Institute Genome Sequencing Center for Infectious Disease"/>
            <person name="Wu L."/>
            <person name="Ma J."/>
        </authorList>
    </citation>
    <scope>NUCLEOTIDE SEQUENCE [LARGE SCALE GENOMIC DNA]</scope>
    <source>
        <strain evidence="8">KCTC 42182</strain>
    </source>
</reference>
<proteinExistence type="inferred from homology"/>
<keyword evidence="5 6" id="KW-0472">Membrane</keyword>
<evidence type="ECO:0000256" key="5">
    <source>
        <dbReference type="ARBA" id="ARBA00023136"/>
    </source>
</evidence>
<name>A0ABV7VDF3_9PROT</name>
<feature type="transmembrane region" description="Helical" evidence="6">
    <location>
        <begin position="115"/>
        <end position="139"/>
    </location>
</feature>
<gene>
    <name evidence="7" type="ORF">ACFOOQ_06500</name>
</gene>
<organism evidence="7 8">
    <name type="scientific">Ferrovibrio xuzhouensis</name>
    <dbReference type="NCBI Taxonomy" id="1576914"/>
    <lineage>
        <taxon>Bacteria</taxon>
        <taxon>Pseudomonadati</taxon>
        <taxon>Pseudomonadota</taxon>
        <taxon>Alphaproteobacteria</taxon>
        <taxon>Rhodospirillales</taxon>
        <taxon>Rhodospirillaceae</taxon>
        <taxon>Ferrovibrio</taxon>
    </lineage>
</organism>
<protein>
    <submittedName>
        <fullName evidence="7">FTR1 family protein</fullName>
    </submittedName>
</protein>
<keyword evidence="3 6" id="KW-0812">Transmembrane</keyword>
<dbReference type="PANTHER" id="PTHR31632">
    <property type="entry name" value="IRON TRANSPORTER FTH1"/>
    <property type="match status" value="1"/>
</dbReference>
<evidence type="ECO:0000313" key="8">
    <source>
        <dbReference type="Proteomes" id="UP001595711"/>
    </source>
</evidence>
<evidence type="ECO:0000256" key="6">
    <source>
        <dbReference type="SAM" id="Phobius"/>
    </source>
</evidence>
<comment type="caution">
    <text evidence="7">The sequence shown here is derived from an EMBL/GenBank/DDBJ whole genome shotgun (WGS) entry which is preliminary data.</text>
</comment>
<feature type="transmembrane region" description="Helical" evidence="6">
    <location>
        <begin position="179"/>
        <end position="209"/>
    </location>
</feature>
<feature type="transmembrane region" description="Helical" evidence="6">
    <location>
        <begin position="35"/>
        <end position="54"/>
    </location>
</feature>
<comment type="subcellular location">
    <subcellularLocation>
        <location evidence="1">Membrane</location>
        <topology evidence="1">Multi-pass membrane protein</topology>
    </subcellularLocation>
</comment>
<feature type="transmembrane region" description="Helical" evidence="6">
    <location>
        <begin position="69"/>
        <end position="87"/>
    </location>
</feature>
<keyword evidence="4 6" id="KW-1133">Transmembrane helix</keyword>
<dbReference type="Pfam" id="PF03239">
    <property type="entry name" value="FTR1"/>
    <property type="match status" value="1"/>
</dbReference>
<evidence type="ECO:0000256" key="1">
    <source>
        <dbReference type="ARBA" id="ARBA00004141"/>
    </source>
</evidence>
<dbReference type="Proteomes" id="UP001595711">
    <property type="component" value="Unassembled WGS sequence"/>
</dbReference>
<dbReference type="InterPro" id="IPR004923">
    <property type="entry name" value="FTR1/Fip1/EfeU"/>
</dbReference>
<feature type="transmembrane region" description="Helical" evidence="6">
    <location>
        <begin position="151"/>
        <end position="172"/>
    </location>
</feature>
<evidence type="ECO:0000313" key="7">
    <source>
        <dbReference type="EMBL" id="MFC3675184.1"/>
    </source>
</evidence>
<evidence type="ECO:0000256" key="3">
    <source>
        <dbReference type="ARBA" id="ARBA00022692"/>
    </source>
</evidence>
<feature type="transmembrane region" description="Helical" evidence="6">
    <location>
        <begin position="245"/>
        <end position="265"/>
    </location>
</feature>